<gene>
    <name evidence="3" type="ORF">HA482_05340</name>
</gene>
<dbReference type="SMART" id="SM00869">
    <property type="entry name" value="Autotransporter"/>
    <property type="match status" value="1"/>
</dbReference>
<protein>
    <submittedName>
        <fullName evidence="3">Autotransporter domain-containing protein</fullName>
    </submittedName>
</protein>
<dbReference type="RefSeq" id="WP_188098917.1">
    <property type="nucleotide sequence ID" value="NZ_JAANIH010000011.1"/>
</dbReference>
<feature type="domain" description="Autotransporter" evidence="2">
    <location>
        <begin position="715"/>
        <end position="999"/>
    </location>
</feature>
<dbReference type="NCBIfam" id="TIGR04393">
    <property type="entry name" value="rpt_T5SS_PEPC"/>
    <property type="match status" value="1"/>
</dbReference>
<dbReference type="SUPFAM" id="SSF51126">
    <property type="entry name" value="Pectin lyase-like"/>
    <property type="match status" value="2"/>
</dbReference>
<dbReference type="PROSITE" id="PS51208">
    <property type="entry name" value="AUTOTRANSPORTER"/>
    <property type="match status" value="1"/>
</dbReference>
<keyword evidence="1" id="KW-0732">Signal</keyword>
<dbReference type="InterPro" id="IPR005546">
    <property type="entry name" value="Autotransporte_beta"/>
</dbReference>
<evidence type="ECO:0000313" key="4">
    <source>
        <dbReference type="Proteomes" id="UP000639516"/>
    </source>
</evidence>
<comment type="caution">
    <text evidence="3">The sequence shown here is derived from an EMBL/GenBank/DDBJ whole genome shotgun (WGS) entry which is preliminary data.</text>
</comment>
<dbReference type="NCBIfam" id="TIGR02601">
    <property type="entry name" value="autotrns_rpt"/>
    <property type="match status" value="3"/>
</dbReference>
<accession>A0ABR7U1G7</accession>
<dbReference type="InterPro" id="IPR013425">
    <property type="entry name" value="Autotrns_rpt"/>
</dbReference>
<dbReference type="SUPFAM" id="SSF103515">
    <property type="entry name" value="Autotransporter"/>
    <property type="match status" value="1"/>
</dbReference>
<dbReference type="Pfam" id="PF03797">
    <property type="entry name" value="Autotransporter"/>
    <property type="match status" value="1"/>
</dbReference>
<evidence type="ECO:0000256" key="1">
    <source>
        <dbReference type="ARBA" id="ARBA00022729"/>
    </source>
</evidence>
<evidence type="ECO:0000313" key="3">
    <source>
        <dbReference type="EMBL" id="MBC9977643.1"/>
    </source>
</evidence>
<evidence type="ECO:0000259" key="2">
    <source>
        <dbReference type="PROSITE" id="PS51208"/>
    </source>
</evidence>
<sequence>MASSTGTLGLTSPAQGAVTVTGAGSTWNSTGNIVVGSSGAGTLTIANGGSVTAAALQVAVQAGSSGTLNIGAPGGSSAAAPGTLNTASVSFGAGTGTINFNHTSANYVFAPTIGGGGSVNVLAGTTSLTGANSYTGGTTLTGGKLSVSADQNLGASTGGLTFNGGTLQFTNSMTLAATRAVTMNAGGGTFDTNGNNVTFGGSFSGTGGLTKSGTGTLTLTGTIPSNPGGYSGPTNILAGTLRAGNEFVFAPQSAVTVAAGATLDLNGHSGLIGSLAGAGNVTLGSVGNLLINGFYKADTTFSGVISGSGNFSKFSDGILTLSGANTYSGSTSIGFGGLRLSGASTLGLASNSIELLSRSSTLDLGGTTQTQNGGLSMLAGAITNGTLASSGTIQIQSGTISAALAGTGSLAVPLISSTLEVVLSGTNTYTGTTTVGGFLEVDGSTASSVLTTVNSSINNIPGVLSGTGTVGTTQINGGILAPGTVVPGLLTGTPGTLTVAGNLAFTSAAIYLVQVNAATASRANVTGNAALSGTVQAVFAPGSSLSKQYTILHSAGLGGTKFDTLKTVNLANFTASLSYTNTDVVLNLVSALGPLPSAPNGNQQSVANALNNFFNSGGTLPPGFLNLFNLTGTNLSNALTQISGETATGSQQTTFDAMNQFMGLLTDPFANRTDETDFRPGASGFAGESGSVSAYTAGKTNDAYAMFTKAPPAAAFQLRWNVWVAGFGGSQSTDGNTATGSNNTSSSIYGTAVGADYLFSPNTVAGFALAGGGTNFSVTNGGSGRSDLFQAGAYVRHAQGAAYVSAGLAYGWQDVTTNRTVTVAGIDQLRAEFNANAYSGRLEGGYRFVTPRIGGVGITPYAAGQFTLFNLPAYAESVVAGTPTFALAYAAQSVVDSRSELGFRTDKSLALSNGVLTLRSRLAWAHDFNPNRSAASTFQSLPGASFVVNGAARASESALTTASVEMRWLNNWSVAATFEGEFSDVTNSYAGKGAVRYQW</sequence>
<reference evidence="3 4" key="1">
    <citation type="journal article" date="2020" name="Arch. Microbiol.">
        <title>Bradyrhizobium campsiandrae sp. nov., a nitrogen-fixing bacterial strain isolated from a native leguminous tree from the Amazon adapted to flooded conditions.</title>
        <authorList>
            <person name="Cabral Michel D."/>
            <person name="Martins da Costa E."/>
            <person name="Azarias Guimaraes A."/>
            <person name="Soares de Carvalho T."/>
            <person name="Santos de Castro Caputo P."/>
            <person name="Willems A."/>
            <person name="de Souza Moreira F.M."/>
        </authorList>
    </citation>
    <scope>NUCLEOTIDE SEQUENCE [LARGE SCALE GENOMIC DNA]</scope>
    <source>
        <strain evidence="4">INPA 384B</strain>
    </source>
</reference>
<dbReference type="InterPro" id="IPR011050">
    <property type="entry name" value="Pectin_lyase_fold/virulence"/>
</dbReference>
<dbReference type="InterPro" id="IPR030895">
    <property type="entry name" value="T5SS_PEPC_rpt"/>
</dbReference>
<proteinExistence type="predicted"/>
<dbReference type="EMBL" id="JAATTO010000006">
    <property type="protein sequence ID" value="MBC9977643.1"/>
    <property type="molecule type" value="Genomic_DNA"/>
</dbReference>
<name>A0ABR7U1G7_9BRAD</name>
<dbReference type="Proteomes" id="UP000639516">
    <property type="component" value="Unassembled WGS sequence"/>
</dbReference>
<dbReference type="InterPro" id="IPR036709">
    <property type="entry name" value="Autotransporte_beta_dom_sf"/>
</dbReference>
<dbReference type="Pfam" id="PF12951">
    <property type="entry name" value="PATR"/>
    <property type="match status" value="4"/>
</dbReference>
<dbReference type="Gene3D" id="2.40.128.130">
    <property type="entry name" value="Autotransporter beta-domain"/>
    <property type="match status" value="1"/>
</dbReference>
<organism evidence="3 4">
    <name type="scientific">Bradyrhizobium campsiandrae</name>
    <dbReference type="NCBI Taxonomy" id="1729892"/>
    <lineage>
        <taxon>Bacteria</taxon>
        <taxon>Pseudomonadati</taxon>
        <taxon>Pseudomonadota</taxon>
        <taxon>Alphaproteobacteria</taxon>
        <taxon>Hyphomicrobiales</taxon>
        <taxon>Nitrobacteraceae</taxon>
        <taxon>Bradyrhizobium</taxon>
    </lineage>
</organism>
<keyword evidence="4" id="KW-1185">Reference proteome</keyword>